<keyword evidence="2" id="KW-1185">Reference proteome</keyword>
<evidence type="ECO:0000313" key="2">
    <source>
        <dbReference type="Proteomes" id="UP000828048"/>
    </source>
</evidence>
<accession>A0ACB7YZG0</accession>
<comment type="caution">
    <text evidence="1">The sequence shown here is derived from an EMBL/GenBank/DDBJ whole genome shotgun (WGS) entry which is preliminary data.</text>
</comment>
<name>A0ACB7YZG0_9ERIC</name>
<protein>
    <submittedName>
        <fullName evidence="1">Uncharacterized protein</fullName>
    </submittedName>
</protein>
<dbReference type="Proteomes" id="UP000828048">
    <property type="component" value="Chromosome 3"/>
</dbReference>
<sequence length="520" mass="58103">MSLIQDSAKIGHLLQIHSLIIKTSLHQNNFILSRFLGRLFSCYSTPDLSYPRSVFSSIQCPDTFIWNTMIRGYLINQYPHESLSLFVKMRFEEGVFIDSFSLSLVLQACGRSIDHVNGRTTHTQVLKLGFCSDLFVQTALVEMYAKCGCIDMARAIFDDMSNPDVVSCNVLLAEYVSCGEIRSARELFDNMPERDLVSWNTMIHGYASVNELGGKKSFDTTQSPLIATCSKNRQSNEALRLFQEMQLANMVPDKVTFVSVLLACGEMGALGTGKMVHEYIKSSRFKIDLKLETALVDMYAKCGDIDNSLRVFNAMHKKDVFAWSAMIVGLANHGLGELALDHFSKMISEQITPNSITFIGALSACSHVGLVDMGIKYFNAMNDVYGISPKLEHYGCMIDILGRAGQVQEARELIRSMPFAPDAIIWRAFLGACVVYKNIELAEEATVQLLELEPLVDCNYVLLSNLYSQAMKWDKVMDVRMMMMKCSNIQKGPGSSLIEIDNSLHQFVAGDASHLESEES</sequence>
<gene>
    <name evidence="1" type="ORF">Vadar_029289</name>
</gene>
<dbReference type="EMBL" id="CM037153">
    <property type="protein sequence ID" value="KAH7858912.1"/>
    <property type="molecule type" value="Genomic_DNA"/>
</dbReference>
<organism evidence="1 2">
    <name type="scientific">Vaccinium darrowii</name>
    <dbReference type="NCBI Taxonomy" id="229202"/>
    <lineage>
        <taxon>Eukaryota</taxon>
        <taxon>Viridiplantae</taxon>
        <taxon>Streptophyta</taxon>
        <taxon>Embryophyta</taxon>
        <taxon>Tracheophyta</taxon>
        <taxon>Spermatophyta</taxon>
        <taxon>Magnoliopsida</taxon>
        <taxon>eudicotyledons</taxon>
        <taxon>Gunneridae</taxon>
        <taxon>Pentapetalae</taxon>
        <taxon>asterids</taxon>
        <taxon>Ericales</taxon>
        <taxon>Ericaceae</taxon>
        <taxon>Vaccinioideae</taxon>
        <taxon>Vaccinieae</taxon>
        <taxon>Vaccinium</taxon>
    </lineage>
</organism>
<evidence type="ECO:0000313" key="1">
    <source>
        <dbReference type="EMBL" id="KAH7858912.1"/>
    </source>
</evidence>
<reference evidence="1 2" key="1">
    <citation type="journal article" date="2021" name="Hortic Res">
        <title>High-quality reference genome and annotation aids understanding of berry development for evergreen blueberry (Vaccinium darrowii).</title>
        <authorList>
            <person name="Yu J."/>
            <person name="Hulse-Kemp A.M."/>
            <person name="Babiker E."/>
            <person name="Staton M."/>
        </authorList>
    </citation>
    <scope>NUCLEOTIDE SEQUENCE [LARGE SCALE GENOMIC DNA]</scope>
    <source>
        <strain evidence="2">cv. NJ 8807/NJ 8810</strain>
        <tissue evidence="1">Young leaf</tissue>
    </source>
</reference>
<proteinExistence type="predicted"/>